<feature type="transmembrane region" description="Helical" evidence="1">
    <location>
        <begin position="390"/>
        <end position="415"/>
    </location>
</feature>
<evidence type="ECO:0000256" key="1">
    <source>
        <dbReference type="SAM" id="Phobius"/>
    </source>
</evidence>
<feature type="transmembrane region" description="Helical" evidence="1">
    <location>
        <begin position="421"/>
        <end position="441"/>
    </location>
</feature>
<keyword evidence="1" id="KW-0472">Membrane</keyword>
<feature type="transmembrane region" description="Helical" evidence="1">
    <location>
        <begin position="267"/>
        <end position="286"/>
    </location>
</feature>
<feature type="transmembrane region" description="Helical" evidence="1">
    <location>
        <begin position="235"/>
        <end position="255"/>
    </location>
</feature>
<feature type="transmembrane region" description="Helical" evidence="1">
    <location>
        <begin position="148"/>
        <end position="166"/>
    </location>
</feature>
<feature type="transmembrane region" description="Helical" evidence="1">
    <location>
        <begin position="213"/>
        <end position="229"/>
    </location>
</feature>
<evidence type="ECO:0000313" key="2">
    <source>
        <dbReference type="EMBL" id="AZZ51006.1"/>
    </source>
</evidence>
<dbReference type="Proteomes" id="UP000285317">
    <property type="component" value="Chromosome"/>
</dbReference>
<reference evidence="2 3" key="1">
    <citation type="submission" date="2018-03" db="EMBL/GenBank/DDBJ databases">
        <title>Bacteriophage NCPPB3778 and a type I-E CRISPR drive the evolution of the US Biological Select Agent, Rathayibacter toxicus.</title>
        <authorList>
            <person name="Davis E.W.II."/>
            <person name="Tabima J.F."/>
            <person name="Weisberg A.J."/>
            <person name="Dantas Lopes L."/>
            <person name="Wiseman M.S."/>
            <person name="Wiseman M.S."/>
            <person name="Pupko T."/>
            <person name="Belcher M.S."/>
            <person name="Sechler A.J."/>
            <person name="Tancos M.A."/>
            <person name="Schroeder B.K."/>
            <person name="Murray T.D."/>
            <person name="Luster D.G."/>
            <person name="Schneider W.L."/>
            <person name="Rogers E."/>
            <person name="Andreote F.D."/>
            <person name="Grunwald N.J."/>
            <person name="Putnam M.L."/>
            <person name="Chang J.H."/>
        </authorList>
    </citation>
    <scope>NUCLEOTIDE SEQUENCE [LARGE SCALE GENOMIC DNA]</scope>
    <source>
        <strain evidence="2 3">DSM 15932</strain>
    </source>
</reference>
<protein>
    <recommendedName>
        <fullName evidence="4">Glycosyltransferase RgtA/B/C/D-like domain-containing protein</fullName>
    </recommendedName>
</protein>
<proteinExistence type="predicted"/>
<feature type="transmembrane region" description="Helical" evidence="1">
    <location>
        <begin position="119"/>
        <end position="141"/>
    </location>
</feature>
<feature type="transmembrane region" description="Helical" evidence="1">
    <location>
        <begin position="448"/>
        <end position="467"/>
    </location>
</feature>
<accession>A0A3Q9UWR7</accession>
<dbReference type="EMBL" id="CP028137">
    <property type="protein sequence ID" value="AZZ51006.1"/>
    <property type="molecule type" value="Genomic_DNA"/>
</dbReference>
<organism evidence="2 3">
    <name type="scientific">Rathayibacter festucae DSM 15932</name>
    <dbReference type="NCBI Taxonomy" id="1328866"/>
    <lineage>
        <taxon>Bacteria</taxon>
        <taxon>Bacillati</taxon>
        <taxon>Actinomycetota</taxon>
        <taxon>Actinomycetes</taxon>
        <taxon>Micrococcales</taxon>
        <taxon>Microbacteriaceae</taxon>
        <taxon>Rathayibacter</taxon>
    </lineage>
</organism>
<feature type="transmembrane region" description="Helical" evidence="1">
    <location>
        <begin position="350"/>
        <end position="369"/>
    </location>
</feature>
<evidence type="ECO:0008006" key="4">
    <source>
        <dbReference type="Google" id="ProtNLM"/>
    </source>
</evidence>
<dbReference type="InterPro" id="IPR006311">
    <property type="entry name" value="TAT_signal"/>
</dbReference>
<keyword evidence="1" id="KW-1133">Transmembrane helix</keyword>
<feature type="transmembrane region" description="Helical" evidence="1">
    <location>
        <begin position="24"/>
        <end position="48"/>
    </location>
</feature>
<dbReference type="PROSITE" id="PS51318">
    <property type="entry name" value="TAT"/>
    <property type="match status" value="1"/>
</dbReference>
<keyword evidence="1" id="KW-0812">Transmembrane</keyword>
<evidence type="ECO:0000313" key="3">
    <source>
        <dbReference type="Proteomes" id="UP000285317"/>
    </source>
</evidence>
<name>A0A3Q9UWR7_9MICO</name>
<sequence>MASEQRARPASAARGGSGATRRRLLVELGAALAAAGASVLAAVVALGVTPAAMTQRWQVGGGDQTLHYLLFRSATQAFPFTENGALGFPDGFNAFFTAQFDVAAAVTAGVLSLVVRDGFVLLNVFTLLTFASTALTGYAFFRCLRSPVWASALLAAVFSLAPYHFLRVGYGHPFLAAYWAIPLLGILVLVAAGDRTDPFRAWRARGATPRARLLRGAVPVLVLPALIASSSGYYYVFSVLVLGGVWALCALAGLASRVPLREVLGRGLPLAVLGIFVGIEIAVLGSDWGERTTAYFQSRGVGESEIFAGKLLSLFLPWQGTELPKIGALTNLYSTGTAVAVTTEPPGMPVLAIAGLCLLLLALPLTGAVGGRALRLTAVGRLLSDERLRVLAIAALWTLAFFVIAGFGMAVALFLDPTIRAWSRLSIVIILLGLGAVAIALGRITRRGLRIAAAVVIVGVAALDQLAGVARMVPIAPTDDAEVSALVAETDAALPDGCGVVQLPIKSFPDSGAIGSMGDYDPALPYLRTEGEDLAWSYGSVGGTEGYEVFDDLGTPAEFAEAVRASGACAVSVDTAAYVGREGAWEDDVVAVSGALTPTAQSSSGRWLVFPVVR</sequence>
<dbReference type="AlphaFoldDB" id="A0A3Q9UWR7"/>
<dbReference type="RefSeq" id="WP_127886084.1">
    <property type="nucleotide sequence ID" value="NZ_CP028137.1"/>
</dbReference>
<feature type="transmembrane region" description="Helical" evidence="1">
    <location>
        <begin position="172"/>
        <end position="192"/>
    </location>
</feature>
<dbReference type="KEGG" id="rfs:C1I64_02380"/>
<gene>
    <name evidence="2" type="ORF">C1I64_02380</name>
</gene>